<accession>A0A8J6LES3</accession>
<dbReference type="AlphaFoldDB" id="A0A8J6LES3"/>
<dbReference type="EMBL" id="JABDTM020027734">
    <property type="protein sequence ID" value="KAH0810066.1"/>
    <property type="molecule type" value="Genomic_DNA"/>
</dbReference>
<reference evidence="1" key="2">
    <citation type="submission" date="2021-08" db="EMBL/GenBank/DDBJ databases">
        <authorList>
            <person name="Eriksson T."/>
        </authorList>
    </citation>
    <scope>NUCLEOTIDE SEQUENCE</scope>
    <source>
        <strain evidence="1">Stoneville</strain>
        <tissue evidence="1">Whole head</tissue>
    </source>
</reference>
<organism evidence="1 2">
    <name type="scientific">Tenebrio molitor</name>
    <name type="common">Yellow mealworm beetle</name>
    <dbReference type="NCBI Taxonomy" id="7067"/>
    <lineage>
        <taxon>Eukaryota</taxon>
        <taxon>Metazoa</taxon>
        <taxon>Ecdysozoa</taxon>
        <taxon>Arthropoda</taxon>
        <taxon>Hexapoda</taxon>
        <taxon>Insecta</taxon>
        <taxon>Pterygota</taxon>
        <taxon>Neoptera</taxon>
        <taxon>Endopterygota</taxon>
        <taxon>Coleoptera</taxon>
        <taxon>Polyphaga</taxon>
        <taxon>Cucujiformia</taxon>
        <taxon>Tenebrionidae</taxon>
        <taxon>Tenebrio</taxon>
    </lineage>
</organism>
<gene>
    <name evidence="1" type="ORF">GEV33_012725</name>
</gene>
<name>A0A8J6LES3_TENMO</name>
<evidence type="ECO:0000313" key="2">
    <source>
        <dbReference type="Proteomes" id="UP000719412"/>
    </source>
</evidence>
<sequence length="93" mass="10276">MCTLFRANPENAHANPRPQLKLQICRRGCTVGNAGTNCSRILTAAANAPSTRLALRLGRTKTTKCTALQQQRRTYLPERSTKTPVHWNITNSG</sequence>
<keyword evidence="2" id="KW-1185">Reference proteome</keyword>
<evidence type="ECO:0000313" key="1">
    <source>
        <dbReference type="EMBL" id="KAH0810066.1"/>
    </source>
</evidence>
<comment type="caution">
    <text evidence="1">The sequence shown here is derived from an EMBL/GenBank/DDBJ whole genome shotgun (WGS) entry which is preliminary data.</text>
</comment>
<reference evidence="1" key="1">
    <citation type="journal article" date="2020" name="J Insects Food Feed">
        <title>The yellow mealworm (Tenebrio molitor) genome: a resource for the emerging insects as food and feed industry.</title>
        <authorList>
            <person name="Eriksson T."/>
            <person name="Andere A."/>
            <person name="Kelstrup H."/>
            <person name="Emery V."/>
            <person name="Picard C."/>
        </authorList>
    </citation>
    <scope>NUCLEOTIDE SEQUENCE</scope>
    <source>
        <strain evidence="1">Stoneville</strain>
        <tissue evidence="1">Whole head</tissue>
    </source>
</reference>
<dbReference type="Proteomes" id="UP000719412">
    <property type="component" value="Unassembled WGS sequence"/>
</dbReference>
<proteinExistence type="predicted"/>
<protein>
    <submittedName>
        <fullName evidence="1">Uncharacterized protein</fullName>
    </submittedName>
</protein>